<sequence length="142" mass="14638">MGEVVGITAATIILGFSTLWVTVVMFALAYAFGYALTVGPLMQEGVSLPTAARDAFYSETPSITVMEVTAIGTDLLLAGGARWTEPLFWTALFFSLTVGFAAAYPVNALLIGFGVKEGMGSPAEMDGRAGGGRTKGGEAGSD</sequence>
<dbReference type="RefSeq" id="WP_379699832.1">
    <property type="nucleotide sequence ID" value="NZ_JBHSXH010000015.1"/>
</dbReference>
<keyword evidence="1" id="KW-1133">Transmembrane helix</keyword>
<name>A0ABD5U2Z8_9EURY</name>
<gene>
    <name evidence="3" type="ORF">ACFQEV_10560</name>
</gene>
<dbReference type="Pfam" id="PF14342">
    <property type="entry name" value="DUF4396"/>
    <property type="match status" value="1"/>
</dbReference>
<evidence type="ECO:0000313" key="3">
    <source>
        <dbReference type="EMBL" id="MFC6825423.1"/>
    </source>
</evidence>
<proteinExistence type="predicted"/>
<dbReference type="InterPro" id="IPR025509">
    <property type="entry name" value="DUF4396"/>
</dbReference>
<feature type="transmembrane region" description="Helical" evidence="1">
    <location>
        <begin position="12"/>
        <end position="32"/>
    </location>
</feature>
<dbReference type="Proteomes" id="UP001596408">
    <property type="component" value="Unassembled WGS sequence"/>
</dbReference>
<keyword evidence="1" id="KW-0812">Transmembrane</keyword>
<dbReference type="EMBL" id="JBHSXH010000015">
    <property type="protein sequence ID" value="MFC6825423.1"/>
    <property type="molecule type" value="Genomic_DNA"/>
</dbReference>
<feature type="domain" description="DUF4396" evidence="2">
    <location>
        <begin position="1"/>
        <end position="116"/>
    </location>
</feature>
<dbReference type="AlphaFoldDB" id="A0ABD5U2Z8"/>
<feature type="transmembrane region" description="Helical" evidence="1">
    <location>
        <begin position="87"/>
        <end position="115"/>
    </location>
</feature>
<reference evidence="3 4" key="1">
    <citation type="journal article" date="2019" name="Int. J. Syst. Evol. Microbiol.">
        <title>The Global Catalogue of Microorganisms (GCM) 10K type strain sequencing project: providing services to taxonomists for standard genome sequencing and annotation.</title>
        <authorList>
            <consortium name="The Broad Institute Genomics Platform"/>
            <consortium name="The Broad Institute Genome Sequencing Center for Infectious Disease"/>
            <person name="Wu L."/>
            <person name="Ma J."/>
        </authorList>
    </citation>
    <scope>NUCLEOTIDE SEQUENCE [LARGE SCALE GENOMIC DNA]</scope>
    <source>
        <strain evidence="3 4">YIM 94188</strain>
    </source>
</reference>
<evidence type="ECO:0000256" key="1">
    <source>
        <dbReference type="SAM" id="Phobius"/>
    </source>
</evidence>
<comment type="caution">
    <text evidence="3">The sequence shown here is derived from an EMBL/GenBank/DDBJ whole genome shotgun (WGS) entry which is preliminary data.</text>
</comment>
<protein>
    <submittedName>
        <fullName evidence="3">DUF4396 domain-containing protein</fullName>
    </submittedName>
</protein>
<keyword evidence="4" id="KW-1185">Reference proteome</keyword>
<organism evidence="3 4">
    <name type="scientific">Halopelagius fulvigenes</name>
    <dbReference type="NCBI Taxonomy" id="1198324"/>
    <lineage>
        <taxon>Archaea</taxon>
        <taxon>Methanobacteriati</taxon>
        <taxon>Methanobacteriota</taxon>
        <taxon>Stenosarchaea group</taxon>
        <taxon>Halobacteria</taxon>
        <taxon>Halobacteriales</taxon>
        <taxon>Haloferacaceae</taxon>
    </lineage>
</organism>
<evidence type="ECO:0000313" key="4">
    <source>
        <dbReference type="Proteomes" id="UP001596408"/>
    </source>
</evidence>
<keyword evidence="1" id="KW-0472">Membrane</keyword>
<evidence type="ECO:0000259" key="2">
    <source>
        <dbReference type="Pfam" id="PF14342"/>
    </source>
</evidence>
<accession>A0ABD5U2Z8</accession>